<dbReference type="EC" id="2.1.1.386" evidence="11"/>
<accession>A0A223SBT0</accession>
<dbReference type="GO" id="GO:0046872">
    <property type="term" value="F:metal ion binding"/>
    <property type="evidence" value="ECO:0007669"/>
    <property type="project" value="UniProtKB-KW"/>
</dbReference>
<comment type="cofactor">
    <cofactor evidence="1">
        <name>Mg(2+)</name>
        <dbReference type="ChEBI" id="CHEBI:18420"/>
    </cofactor>
</comment>
<comment type="similarity">
    <text evidence="2">Belongs to the methyltransferase superfamily. HEN1 family.</text>
</comment>
<dbReference type="AlphaFoldDB" id="A0A223SBT0"/>
<evidence type="ECO:0000256" key="11">
    <source>
        <dbReference type="ARBA" id="ARBA00035025"/>
    </source>
</evidence>
<keyword evidence="17" id="KW-1185">Reference proteome</keyword>
<keyword evidence="7" id="KW-0479">Metal-binding</keyword>
<feature type="domain" description="Hen1 N-terminal" evidence="14">
    <location>
        <begin position="1"/>
        <end position="243"/>
    </location>
</feature>
<dbReference type="PANTHER" id="PTHR21404:SF3">
    <property type="entry name" value="SMALL RNA 2'-O-METHYLTRANSFERASE"/>
    <property type="match status" value="1"/>
</dbReference>
<dbReference type="OrthoDB" id="626362at2"/>
<comment type="catalytic activity">
    <reaction evidence="12">
        <text>small RNA 3'-end nucleotide + S-adenosyl-L-methionine = small RNA 3'-end 2'-O-methylnucleotide + S-adenosyl-L-homocysteine + H(+)</text>
        <dbReference type="Rhea" id="RHEA:37887"/>
        <dbReference type="Rhea" id="RHEA-COMP:10415"/>
        <dbReference type="Rhea" id="RHEA-COMP:10416"/>
        <dbReference type="ChEBI" id="CHEBI:15378"/>
        <dbReference type="ChEBI" id="CHEBI:57856"/>
        <dbReference type="ChEBI" id="CHEBI:59789"/>
        <dbReference type="ChEBI" id="CHEBI:74896"/>
        <dbReference type="ChEBI" id="CHEBI:74898"/>
        <dbReference type="EC" id="2.1.1.386"/>
    </reaction>
</comment>
<dbReference type="InterPro" id="IPR029063">
    <property type="entry name" value="SAM-dependent_MTases_sf"/>
</dbReference>
<keyword evidence="10" id="KW-0943">RNA-mediated gene silencing</keyword>
<evidence type="ECO:0000313" key="16">
    <source>
        <dbReference type="EMBL" id="ASU85607.1"/>
    </source>
</evidence>
<dbReference type="InterPro" id="IPR024740">
    <property type="entry name" value="Hen1_N"/>
</dbReference>
<evidence type="ECO:0000256" key="9">
    <source>
        <dbReference type="ARBA" id="ARBA00022884"/>
    </source>
</evidence>
<evidence type="ECO:0000256" key="4">
    <source>
        <dbReference type="ARBA" id="ARBA00022603"/>
    </source>
</evidence>
<evidence type="ECO:0000313" key="17">
    <source>
        <dbReference type="Proteomes" id="UP000215005"/>
    </source>
</evidence>
<dbReference type="InterPro" id="IPR024026">
    <property type="entry name" value="3'-RNA_MeTfrase_Hen1_bac"/>
</dbReference>
<evidence type="ECO:0000256" key="10">
    <source>
        <dbReference type="ARBA" id="ARBA00023158"/>
    </source>
</evidence>
<evidence type="ECO:0000256" key="6">
    <source>
        <dbReference type="ARBA" id="ARBA00022691"/>
    </source>
</evidence>
<reference evidence="16 17" key="1">
    <citation type="submission" date="2017-08" db="EMBL/GenBank/DDBJ databases">
        <title>The complete genome sequence of Nocardiopsis gilva YIM 90087.</title>
        <authorList>
            <person name="Yin M."/>
            <person name="Tang S."/>
        </authorList>
    </citation>
    <scope>NUCLEOTIDE SEQUENCE [LARGE SCALE GENOMIC DNA]</scope>
    <source>
        <strain evidence="16 17">YIM 90087</strain>
    </source>
</reference>
<keyword evidence="6" id="KW-0949">S-adenosyl-L-methionine</keyword>
<dbReference type="InterPro" id="IPR038546">
    <property type="entry name" value="Hen1_N_sf"/>
</dbReference>
<keyword evidence="4 16" id="KW-0489">Methyltransferase</keyword>
<dbReference type="InterPro" id="IPR041698">
    <property type="entry name" value="Methyltransf_25"/>
</dbReference>
<keyword evidence="5 16" id="KW-0808">Transferase</keyword>
<evidence type="ECO:0000256" key="2">
    <source>
        <dbReference type="ARBA" id="ARBA00009026"/>
    </source>
</evidence>
<feature type="domain" description="Methyltransferase" evidence="15">
    <location>
        <begin position="318"/>
        <end position="408"/>
    </location>
</feature>
<dbReference type="InterPro" id="IPR026610">
    <property type="entry name" value="Hen1"/>
</dbReference>
<dbReference type="Gene3D" id="3.40.50.150">
    <property type="entry name" value="Vaccinia Virus protein VP39"/>
    <property type="match status" value="1"/>
</dbReference>
<dbReference type="GO" id="GO:0001510">
    <property type="term" value="P:RNA methylation"/>
    <property type="evidence" value="ECO:0007669"/>
    <property type="project" value="InterPro"/>
</dbReference>
<evidence type="ECO:0000256" key="12">
    <source>
        <dbReference type="ARBA" id="ARBA00048418"/>
    </source>
</evidence>
<dbReference type="RefSeq" id="WP_094932744.1">
    <property type="nucleotide sequence ID" value="NZ_CP022753.1"/>
</dbReference>
<dbReference type="PANTHER" id="PTHR21404">
    <property type="entry name" value="HEN1"/>
    <property type="match status" value="1"/>
</dbReference>
<name>A0A223SBT0_9ACTN</name>
<feature type="region of interest" description="Disordered" evidence="13">
    <location>
        <begin position="246"/>
        <end position="300"/>
    </location>
</feature>
<dbReference type="Proteomes" id="UP000215005">
    <property type="component" value="Chromosome"/>
</dbReference>
<keyword evidence="8" id="KW-0460">Magnesium</keyword>
<dbReference type="EMBL" id="CP022753">
    <property type="protein sequence ID" value="ASU85607.1"/>
    <property type="molecule type" value="Genomic_DNA"/>
</dbReference>
<dbReference type="CDD" id="cd02440">
    <property type="entry name" value="AdoMet_MTases"/>
    <property type="match status" value="1"/>
</dbReference>
<dbReference type="GO" id="GO:0031047">
    <property type="term" value="P:regulatory ncRNA-mediated gene silencing"/>
    <property type="evidence" value="ECO:0007669"/>
    <property type="project" value="UniProtKB-KW"/>
</dbReference>
<evidence type="ECO:0000256" key="8">
    <source>
        <dbReference type="ARBA" id="ARBA00022842"/>
    </source>
</evidence>
<evidence type="ECO:0000259" key="15">
    <source>
        <dbReference type="Pfam" id="PF13649"/>
    </source>
</evidence>
<dbReference type="GO" id="GO:0090486">
    <property type="term" value="F:small RNA 2'-O-methyltransferase activity"/>
    <property type="evidence" value="ECO:0007669"/>
    <property type="project" value="UniProtKB-EC"/>
</dbReference>
<evidence type="ECO:0000256" key="5">
    <source>
        <dbReference type="ARBA" id="ARBA00022679"/>
    </source>
</evidence>
<feature type="compositionally biased region" description="Low complexity" evidence="13">
    <location>
        <begin position="271"/>
        <end position="283"/>
    </location>
</feature>
<evidence type="ECO:0000256" key="3">
    <source>
        <dbReference type="ARBA" id="ARBA00021330"/>
    </source>
</evidence>
<keyword evidence="9" id="KW-0694">RNA-binding</keyword>
<dbReference type="Pfam" id="PF13649">
    <property type="entry name" value="Methyltransf_25"/>
    <property type="match status" value="1"/>
</dbReference>
<evidence type="ECO:0000256" key="13">
    <source>
        <dbReference type="SAM" id="MobiDB-lite"/>
    </source>
</evidence>
<evidence type="ECO:0000256" key="7">
    <source>
        <dbReference type="ARBA" id="ARBA00022723"/>
    </source>
</evidence>
<sequence length="494" mass="54430">MLLTITTTHRPATDLGYLLHKHPDRVQRFSQSFGTAHVFYPEAEQERCTAALLLEVDPQQLLRSRSSVASPDFALAQYVNDRPYAASSLFAVALGDVFRSALKGRCAARADLAATPIPLTLALPAVPCRGGAERARALFEPLGWQVEAVPVPLDPGLPGWGDSRYVRLTLTGEMRLADALSHLYVLLPVLDGTKHYWVTADEVDKLLRAGEGWLSGHPERAWITRRYLSRKQRLFRQAIARLAEVDDLTEPDEADHPTQESDPAQEEAPDTDAAAPQTAAASSGRRDPDDDGPREPSLADQRAGAVLSVLKSEGAQRVLDLGCGTGKLVGRLLDDPAFTLVTGVDVSADSIGYAHRRLRVERMPESRRRRLELLVGSALYRDRRFSGHDAIVLMEVIEHIDPARLPALEQVVFGGAAPRAIVVTTPNAEYNAHYEGLADGGFRHADHRFEWTRAEFRAWADNVARTHGYRVRYLPVGQDDPQVGAPTQMGVFTR</sequence>
<protein>
    <recommendedName>
        <fullName evidence="3">Small RNA 2'-O-methyltransferase</fullName>
        <ecNumber evidence="11">2.1.1.386</ecNumber>
    </recommendedName>
</protein>
<dbReference type="SUPFAM" id="SSF53335">
    <property type="entry name" value="S-adenosyl-L-methionine-dependent methyltransferases"/>
    <property type="match status" value="1"/>
</dbReference>
<evidence type="ECO:0000256" key="1">
    <source>
        <dbReference type="ARBA" id="ARBA00001946"/>
    </source>
</evidence>
<dbReference type="KEGG" id="ngv:CDO52_24910"/>
<gene>
    <name evidence="16" type="ORF">CDO52_24910</name>
</gene>
<dbReference type="NCBIfam" id="TIGR04074">
    <property type="entry name" value="bacter_Hen1"/>
    <property type="match status" value="1"/>
</dbReference>
<dbReference type="Pfam" id="PF12623">
    <property type="entry name" value="Hen1_L"/>
    <property type="match status" value="1"/>
</dbReference>
<proteinExistence type="inferred from homology"/>
<organism evidence="16 17">
    <name type="scientific">Nocardiopsis gilva YIM 90087</name>
    <dbReference type="NCBI Taxonomy" id="1235441"/>
    <lineage>
        <taxon>Bacteria</taxon>
        <taxon>Bacillati</taxon>
        <taxon>Actinomycetota</taxon>
        <taxon>Actinomycetes</taxon>
        <taxon>Streptosporangiales</taxon>
        <taxon>Nocardiopsidaceae</taxon>
        <taxon>Nocardiopsis</taxon>
    </lineage>
</organism>
<evidence type="ECO:0000259" key="14">
    <source>
        <dbReference type="Pfam" id="PF12623"/>
    </source>
</evidence>
<dbReference type="GO" id="GO:0003723">
    <property type="term" value="F:RNA binding"/>
    <property type="evidence" value="ECO:0007669"/>
    <property type="project" value="UniProtKB-KW"/>
</dbReference>
<dbReference type="Gene3D" id="3.30.1610.20">
    <property type="entry name" value="Hen1, N-terminal domain"/>
    <property type="match status" value="1"/>
</dbReference>
<feature type="compositionally biased region" description="Basic and acidic residues" evidence="13">
    <location>
        <begin position="284"/>
        <end position="294"/>
    </location>
</feature>